<evidence type="ECO:0000313" key="1">
    <source>
        <dbReference type="EMBL" id="ADL18987.1"/>
    </source>
</evidence>
<dbReference type="KEGG" id="asc:ASAC_0580"/>
<organism evidence="1 2">
    <name type="scientific">Acidilobus saccharovorans (strain DSM 16705 / JCM 18335 / VKM B-2471 / 345-15)</name>
    <dbReference type="NCBI Taxonomy" id="666510"/>
    <lineage>
        <taxon>Archaea</taxon>
        <taxon>Thermoproteota</taxon>
        <taxon>Thermoprotei</taxon>
        <taxon>Acidilobales</taxon>
        <taxon>Acidilobaceae</taxon>
        <taxon>Acidilobus</taxon>
    </lineage>
</organism>
<sequence length="477" mass="51002">MKVALALGLVALVALALGAPLLLQVRVGEAQGAGQGQAQALLNLTQRAITVGKSLGINVTQAEELYSRALSYYNNGNYTGAQDLCLEALKYIASEAKGVRPTYMPPAYGIEAQLLAIERFVNGSPAINSTDRSYVISRVDEALKDISSGNVSGAAEILADLKGYLANLSVRVSMYAKHAMIGRLVRELHKARGELEANWSYMQEANVSPAQVADEVVKELEEELNSSAANATPAQLVGLARAVEEIESRAPMAEPFPNATGRVMLYGAQVKALVGINRSLSRVESLMAYLTGSEANLSEEALNLTFKAINATLTALHYYAAGEDNLSLEYINQSITFANESAGIAENLTSSGHGMAAAVGRGIYRADELIIGLDEKLYAYVESQNIVGKVYEFRGELLFAVNQTTYVAVLRIVNGTQETHHVIFALVVIGEGAHVNANLTQLPLRVDVVGQVAGAVHYLYVVKAFNVTELAPEAVSP</sequence>
<dbReference type="OrthoDB" id="383832at2157"/>
<reference evidence="1 2" key="1">
    <citation type="journal article" date="2010" name="Appl. Environ. Microbiol.">
        <title>The genome sequence of the crenarchaeon Acidilobus saccharovorans supports a new order, Acidilobales, and suggests an important ecological role in terrestrial acidic hot springs.</title>
        <authorList>
            <person name="Mardanov A.V."/>
            <person name="Svetlitchnyi V.A."/>
            <person name="Beletsky A.V."/>
            <person name="Prokofeva M.I."/>
            <person name="Bonch-Osmolovskaya E.A."/>
            <person name="Ravin N.V."/>
            <person name="Skryabin K.G."/>
        </authorList>
    </citation>
    <scope>NUCLEOTIDE SEQUENCE [LARGE SCALE GENOMIC DNA]</scope>
    <source>
        <strain evidence="2">DSM 16705 / JCM 18335 / VKM B-2471 / 345-15</strain>
    </source>
</reference>
<accession>D9Q0Z9</accession>
<protein>
    <submittedName>
        <fullName evidence="1">Uncharacterized protein</fullName>
    </submittedName>
</protein>
<dbReference type="EMBL" id="CP001742">
    <property type="protein sequence ID" value="ADL18987.1"/>
    <property type="molecule type" value="Genomic_DNA"/>
</dbReference>
<evidence type="ECO:0000313" key="2">
    <source>
        <dbReference type="Proteomes" id="UP000000346"/>
    </source>
</evidence>
<gene>
    <name evidence="1" type="ordered locus">ASAC_0580</name>
</gene>
<name>D9Q0Z9_ACIS3</name>
<keyword evidence="2" id="KW-1185">Reference proteome</keyword>
<dbReference type="RefSeq" id="WP_013266499.1">
    <property type="nucleotide sequence ID" value="NC_014374.1"/>
</dbReference>
<dbReference type="AlphaFoldDB" id="D9Q0Z9"/>
<dbReference type="InParanoid" id="D9Q0Z9"/>
<dbReference type="HOGENOM" id="CLU_568170_0_0_2"/>
<dbReference type="Proteomes" id="UP000000346">
    <property type="component" value="Chromosome"/>
</dbReference>
<dbReference type="GeneID" id="9498812"/>
<proteinExistence type="predicted"/>